<feature type="binding site" evidence="4">
    <location>
        <position position="90"/>
    </location>
    <ligand>
        <name>Mg(2+)</name>
        <dbReference type="ChEBI" id="CHEBI:18420"/>
        <label>2</label>
    </ligand>
</feature>
<evidence type="ECO:0000313" key="5">
    <source>
        <dbReference type="EMBL" id="SDR83116.1"/>
    </source>
</evidence>
<dbReference type="EMBL" id="LT629749">
    <property type="protein sequence ID" value="SDR83116.1"/>
    <property type="molecule type" value="Genomic_DNA"/>
</dbReference>
<dbReference type="GO" id="GO:0007165">
    <property type="term" value="P:signal transduction"/>
    <property type="evidence" value="ECO:0007669"/>
    <property type="project" value="TreeGrafter"/>
</dbReference>
<sequence>MHDDDLTRLAFATELIREAGTVALGYFGRLSTLTVNSKGVQDVVSEADVAVENHLKGRLADRFPTDAFLGEETGHADFPGSTGIWVVDPIDGTQPFVSGLPTWCISMAYVRDGAAVLGLVLNPVADELFAGGDGVPATLNGDPVRPHPGASLADGLTYLGYSPRVGPDQIVPVLDRLLRAGGMFVRNGSGALGLCDVACGRLLGYVEPHINSWDCLGAVAVLHAAGARVSDFLAGDGLLQGNPIVAGPPAVYDALVTVLADARR</sequence>
<name>A0A1H1M8Q5_9ACTN</name>
<dbReference type="STRING" id="546871.SAMN04488543_0576"/>
<feature type="binding site" evidence="4">
    <location>
        <position position="91"/>
    </location>
    <ligand>
        <name>Mg(2+)</name>
        <dbReference type="ChEBI" id="CHEBI:18420"/>
        <label>1</label>
        <note>catalytic</note>
    </ligand>
</feature>
<feature type="binding site" evidence="4">
    <location>
        <position position="88"/>
    </location>
    <ligand>
        <name>Mg(2+)</name>
        <dbReference type="ChEBI" id="CHEBI:18420"/>
        <label>1</label>
        <note>catalytic</note>
    </ligand>
</feature>
<protein>
    <submittedName>
        <fullName evidence="5">Myo-inositol-1(Or 4)-monophosphatase</fullName>
    </submittedName>
</protein>
<feature type="binding site" evidence="4">
    <location>
        <position position="214"/>
    </location>
    <ligand>
        <name>Mg(2+)</name>
        <dbReference type="ChEBI" id="CHEBI:18420"/>
        <label>1</label>
        <note>catalytic</note>
    </ligand>
</feature>
<dbReference type="Proteomes" id="UP000199092">
    <property type="component" value="Chromosome I"/>
</dbReference>
<dbReference type="Pfam" id="PF00459">
    <property type="entry name" value="Inositol_P"/>
    <property type="match status" value="1"/>
</dbReference>
<dbReference type="InterPro" id="IPR000760">
    <property type="entry name" value="Inositol_monophosphatase-like"/>
</dbReference>
<proteinExistence type="predicted"/>
<dbReference type="PRINTS" id="PR00377">
    <property type="entry name" value="IMPHPHTASES"/>
</dbReference>
<dbReference type="SUPFAM" id="SSF56655">
    <property type="entry name" value="Carbohydrate phosphatase"/>
    <property type="match status" value="1"/>
</dbReference>
<keyword evidence="3 4" id="KW-0460">Magnesium</keyword>
<dbReference type="InterPro" id="IPR020583">
    <property type="entry name" value="Inositol_monoP_metal-BS"/>
</dbReference>
<evidence type="ECO:0000313" key="6">
    <source>
        <dbReference type="Proteomes" id="UP000199092"/>
    </source>
</evidence>
<dbReference type="AlphaFoldDB" id="A0A1H1M8Q5"/>
<dbReference type="RefSeq" id="WP_157720265.1">
    <property type="nucleotide sequence ID" value="NZ_LT629749.1"/>
</dbReference>
<feature type="binding site" evidence="4">
    <location>
        <position position="71"/>
    </location>
    <ligand>
        <name>Mg(2+)</name>
        <dbReference type="ChEBI" id="CHEBI:18420"/>
        <label>1</label>
        <note>catalytic</note>
    </ligand>
</feature>
<accession>A0A1H1M8Q5</accession>
<keyword evidence="1 4" id="KW-0479">Metal-binding</keyword>
<dbReference type="PANTHER" id="PTHR20854:SF4">
    <property type="entry name" value="INOSITOL-1-MONOPHOSPHATASE-RELATED"/>
    <property type="match status" value="1"/>
</dbReference>
<gene>
    <name evidence="5" type="ORF">SAMN04488543_0576</name>
</gene>
<dbReference type="GO" id="GO:0006020">
    <property type="term" value="P:inositol metabolic process"/>
    <property type="evidence" value="ECO:0007669"/>
    <property type="project" value="TreeGrafter"/>
</dbReference>
<dbReference type="PANTHER" id="PTHR20854">
    <property type="entry name" value="INOSITOL MONOPHOSPHATASE"/>
    <property type="match status" value="1"/>
</dbReference>
<evidence type="ECO:0000256" key="4">
    <source>
        <dbReference type="PIRSR" id="PIRSR600760-2"/>
    </source>
</evidence>
<dbReference type="OrthoDB" id="9772456at2"/>
<keyword evidence="2" id="KW-0378">Hydrolase</keyword>
<dbReference type="Gene3D" id="3.30.540.10">
    <property type="entry name" value="Fructose-1,6-Bisphosphatase, subunit A, domain 1"/>
    <property type="match status" value="1"/>
</dbReference>
<evidence type="ECO:0000256" key="1">
    <source>
        <dbReference type="ARBA" id="ARBA00022723"/>
    </source>
</evidence>
<dbReference type="GO" id="GO:0046872">
    <property type="term" value="F:metal ion binding"/>
    <property type="evidence" value="ECO:0007669"/>
    <property type="project" value="UniProtKB-KW"/>
</dbReference>
<evidence type="ECO:0000256" key="2">
    <source>
        <dbReference type="ARBA" id="ARBA00022801"/>
    </source>
</evidence>
<evidence type="ECO:0000256" key="3">
    <source>
        <dbReference type="ARBA" id="ARBA00022842"/>
    </source>
</evidence>
<dbReference type="GO" id="GO:0008934">
    <property type="term" value="F:inositol monophosphate 1-phosphatase activity"/>
    <property type="evidence" value="ECO:0007669"/>
    <property type="project" value="TreeGrafter"/>
</dbReference>
<organism evidence="5 6">
    <name type="scientific">Friedmanniella luteola</name>
    <dbReference type="NCBI Taxonomy" id="546871"/>
    <lineage>
        <taxon>Bacteria</taxon>
        <taxon>Bacillati</taxon>
        <taxon>Actinomycetota</taxon>
        <taxon>Actinomycetes</taxon>
        <taxon>Propionibacteriales</taxon>
        <taxon>Nocardioidaceae</taxon>
        <taxon>Friedmanniella</taxon>
    </lineage>
</organism>
<reference evidence="5 6" key="1">
    <citation type="submission" date="2016-10" db="EMBL/GenBank/DDBJ databases">
        <authorList>
            <person name="de Groot N.N."/>
        </authorList>
    </citation>
    <scope>NUCLEOTIDE SEQUENCE [LARGE SCALE GENOMIC DNA]</scope>
    <source>
        <strain evidence="5 6">DSM 21741</strain>
    </source>
</reference>
<comment type="cofactor">
    <cofactor evidence="4">
        <name>Mg(2+)</name>
        <dbReference type="ChEBI" id="CHEBI:18420"/>
    </cofactor>
</comment>
<dbReference type="PROSITE" id="PS00629">
    <property type="entry name" value="IMP_1"/>
    <property type="match status" value="1"/>
</dbReference>
<dbReference type="Gene3D" id="3.40.190.80">
    <property type="match status" value="1"/>
</dbReference>
<keyword evidence="6" id="KW-1185">Reference proteome</keyword>